<dbReference type="AlphaFoldDB" id="A0A1I5YBQ7"/>
<sequence length="379" mass="41067">MPLLSRDRRRLVELLRREGVLHDPRWAAAFASVPRHVFVPRFFVPRGPAWRAVGRGDEGWLRQVYDDTVLVTQLDDDPERWRYAREHGPVRGIPTSSSSMPGIMAVMLEELRVADGQRVLEIGAGTGYNAALLCARLGDRLVSTVDIDPALVAAARAALAACGFHPTCEVHDGELGYPPNAPYDRVLGTCSVSRIPPAWLAQTRPGGLVVTTLNRPIGAGLVRITVRADGTGIGSVLARDGRFMPLRAHRLLPSVPDPVGGSSRATDLPLGTVLDPGSRFEFFAGFTLAGVVPVPDPTGGDVVHLVHPDGSWVRHRPAGDGYTVEQGGPRRLWDAVEEAHAQWRALGSPGRADFGLTVTERAQEFWLGSPNSDLRWPLG</sequence>
<evidence type="ECO:0000256" key="8">
    <source>
        <dbReference type="ARBA" id="ARBA00022691"/>
    </source>
</evidence>
<evidence type="ECO:0000256" key="11">
    <source>
        <dbReference type="ARBA" id="ARBA00031350"/>
    </source>
</evidence>
<dbReference type="OrthoDB" id="5143400at2"/>
<keyword evidence="8" id="KW-0949">S-adenosyl-L-methionine</keyword>
<dbReference type="PANTHER" id="PTHR11579:SF0">
    <property type="entry name" value="PROTEIN-L-ISOASPARTATE(D-ASPARTATE) O-METHYLTRANSFERASE"/>
    <property type="match status" value="1"/>
</dbReference>
<name>A0A1I5YBQ7_9PSEU</name>
<organism evidence="12 13">
    <name type="scientific">Amycolatopsis arida</name>
    <dbReference type="NCBI Taxonomy" id="587909"/>
    <lineage>
        <taxon>Bacteria</taxon>
        <taxon>Bacillati</taxon>
        <taxon>Actinomycetota</taxon>
        <taxon>Actinomycetes</taxon>
        <taxon>Pseudonocardiales</taxon>
        <taxon>Pseudonocardiaceae</taxon>
        <taxon>Amycolatopsis</taxon>
    </lineage>
</organism>
<dbReference type="CDD" id="cd02440">
    <property type="entry name" value="AdoMet_MTases"/>
    <property type="match status" value="1"/>
</dbReference>
<dbReference type="InterPro" id="IPR029063">
    <property type="entry name" value="SAM-dependent_MTases_sf"/>
</dbReference>
<dbReference type="GO" id="GO:0005737">
    <property type="term" value="C:cytoplasm"/>
    <property type="evidence" value="ECO:0007669"/>
    <property type="project" value="UniProtKB-SubCell"/>
</dbReference>
<keyword evidence="13" id="KW-1185">Reference proteome</keyword>
<dbReference type="Proteomes" id="UP000198727">
    <property type="component" value="Unassembled WGS sequence"/>
</dbReference>
<dbReference type="STRING" id="587909.SAMN05421810_10752"/>
<dbReference type="InterPro" id="IPR026448">
    <property type="entry name" value="Methyltr_grasp"/>
</dbReference>
<keyword evidence="5" id="KW-0963">Cytoplasm</keyword>
<protein>
    <recommendedName>
        <fullName evidence="4">Protein-L-isoaspartate O-methyltransferase</fullName>
        <ecNumber evidence="3">2.1.1.77</ecNumber>
    </recommendedName>
    <alternativeName>
        <fullName evidence="11">L-isoaspartyl protein carboxyl methyltransferase</fullName>
    </alternativeName>
    <alternativeName>
        <fullName evidence="9">Protein L-isoaspartyl methyltransferase</fullName>
    </alternativeName>
    <alternativeName>
        <fullName evidence="10">Protein-beta-aspartate methyltransferase</fullName>
    </alternativeName>
</protein>
<dbReference type="Gene3D" id="3.40.50.150">
    <property type="entry name" value="Vaccinia Virus protein VP39"/>
    <property type="match status" value="1"/>
</dbReference>
<evidence type="ECO:0000256" key="1">
    <source>
        <dbReference type="ARBA" id="ARBA00004496"/>
    </source>
</evidence>
<evidence type="ECO:0000256" key="6">
    <source>
        <dbReference type="ARBA" id="ARBA00022603"/>
    </source>
</evidence>
<evidence type="ECO:0000256" key="3">
    <source>
        <dbReference type="ARBA" id="ARBA00011890"/>
    </source>
</evidence>
<dbReference type="RefSeq" id="WP_092532353.1">
    <property type="nucleotide sequence ID" value="NZ_FOWW01000007.1"/>
</dbReference>
<comment type="similarity">
    <text evidence="2">Belongs to the methyltransferase superfamily. L-isoaspartyl/D-aspartyl protein methyltransferase family.</text>
</comment>
<evidence type="ECO:0000256" key="5">
    <source>
        <dbReference type="ARBA" id="ARBA00022490"/>
    </source>
</evidence>
<dbReference type="SUPFAM" id="SSF53335">
    <property type="entry name" value="S-adenosyl-L-methionine-dependent methyltransferases"/>
    <property type="match status" value="1"/>
</dbReference>
<reference evidence="13" key="1">
    <citation type="submission" date="2016-10" db="EMBL/GenBank/DDBJ databases">
        <authorList>
            <person name="Varghese N."/>
            <person name="Submissions S."/>
        </authorList>
    </citation>
    <scope>NUCLEOTIDE SEQUENCE [LARGE SCALE GENOMIC DNA]</scope>
    <source>
        <strain evidence="13">CGMCC 4.5579</strain>
    </source>
</reference>
<accession>A0A1I5YBQ7</accession>
<evidence type="ECO:0000313" key="13">
    <source>
        <dbReference type="Proteomes" id="UP000198727"/>
    </source>
</evidence>
<proteinExistence type="inferred from homology"/>
<keyword evidence="6 12" id="KW-0489">Methyltransferase</keyword>
<evidence type="ECO:0000256" key="7">
    <source>
        <dbReference type="ARBA" id="ARBA00022679"/>
    </source>
</evidence>
<dbReference type="PANTHER" id="PTHR11579">
    <property type="entry name" value="PROTEIN-L-ISOASPARTATE O-METHYLTRANSFERASE"/>
    <property type="match status" value="1"/>
</dbReference>
<dbReference type="Pfam" id="PF01135">
    <property type="entry name" value="PCMT"/>
    <property type="match status" value="1"/>
</dbReference>
<evidence type="ECO:0000256" key="2">
    <source>
        <dbReference type="ARBA" id="ARBA00005369"/>
    </source>
</evidence>
<dbReference type="EMBL" id="FOWW01000007">
    <property type="protein sequence ID" value="SFQ41613.1"/>
    <property type="molecule type" value="Genomic_DNA"/>
</dbReference>
<evidence type="ECO:0000256" key="9">
    <source>
        <dbReference type="ARBA" id="ARBA00030757"/>
    </source>
</evidence>
<dbReference type="NCBIfam" id="TIGR04188">
    <property type="entry name" value="methyltr_grsp"/>
    <property type="match status" value="1"/>
</dbReference>
<gene>
    <name evidence="12" type="ORF">SAMN05421810_10752</name>
</gene>
<evidence type="ECO:0000256" key="4">
    <source>
        <dbReference type="ARBA" id="ARBA00013346"/>
    </source>
</evidence>
<evidence type="ECO:0000313" key="12">
    <source>
        <dbReference type="EMBL" id="SFQ41613.1"/>
    </source>
</evidence>
<dbReference type="GO" id="GO:0032259">
    <property type="term" value="P:methylation"/>
    <property type="evidence" value="ECO:0007669"/>
    <property type="project" value="UniProtKB-KW"/>
</dbReference>
<dbReference type="InterPro" id="IPR000682">
    <property type="entry name" value="PCMT"/>
</dbReference>
<dbReference type="GO" id="GO:0004719">
    <property type="term" value="F:protein-L-isoaspartate (D-aspartate) O-methyltransferase activity"/>
    <property type="evidence" value="ECO:0007669"/>
    <property type="project" value="UniProtKB-EC"/>
</dbReference>
<keyword evidence="7 12" id="KW-0808">Transferase</keyword>
<comment type="subcellular location">
    <subcellularLocation>
        <location evidence="1">Cytoplasm</location>
    </subcellularLocation>
</comment>
<evidence type="ECO:0000256" key="10">
    <source>
        <dbReference type="ARBA" id="ARBA00031323"/>
    </source>
</evidence>
<dbReference type="EC" id="2.1.1.77" evidence="3"/>